<keyword evidence="4" id="KW-1133">Transmembrane helix</keyword>
<dbReference type="PROSITE" id="PS50885">
    <property type="entry name" value="HAMP"/>
    <property type="match status" value="1"/>
</dbReference>
<feature type="transmembrane region" description="Helical" evidence="4">
    <location>
        <begin position="12"/>
        <end position="34"/>
    </location>
</feature>
<dbReference type="RefSeq" id="WP_119864476.1">
    <property type="nucleotide sequence ID" value="NZ_CP016786.1"/>
</dbReference>
<evidence type="ECO:0000256" key="4">
    <source>
        <dbReference type="SAM" id="Phobius"/>
    </source>
</evidence>
<dbReference type="InterPro" id="IPR004090">
    <property type="entry name" value="Chemotax_Me-accpt_rcpt"/>
</dbReference>
<dbReference type="CDD" id="cd06225">
    <property type="entry name" value="HAMP"/>
    <property type="match status" value="1"/>
</dbReference>
<dbReference type="GO" id="GO:0007165">
    <property type="term" value="P:signal transduction"/>
    <property type="evidence" value="ECO:0007669"/>
    <property type="project" value="UniProtKB-KW"/>
</dbReference>
<dbReference type="SUPFAM" id="SSF58104">
    <property type="entry name" value="Methyl-accepting chemotaxis protein (MCP) signaling domain"/>
    <property type="match status" value="1"/>
</dbReference>
<dbReference type="PANTHER" id="PTHR32089:SF112">
    <property type="entry name" value="LYSOZYME-LIKE PROTEIN-RELATED"/>
    <property type="match status" value="1"/>
</dbReference>
<evidence type="ECO:0000259" key="5">
    <source>
        <dbReference type="PROSITE" id="PS50111"/>
    </source>
</evidence>
<proteinExistence type="inferred from homology"/>
<reference evidence="7 8" key="1">
    <citation type="submission" date="2016-08" db="EMBL/GenBank/DDBJ databases">
        <title>Complete Genome Sequence Of The Indigo Reducing Clostridium isatidis DSM15098.</title>
        <authorList>
            <person name="Little G.T."/>
            <person name="Minton N.P."/>
        </authorList>
    </citation>
    <scope>NUCLEOTIDE SEQUENCE [LARGE SCALE GENOMIC DNA]</scope>
    <source>
        <strain evidence="7 8">DSM 15098</strain>
    </source>
</reference>
<protein>
    <recommendedName>
        <fullName evidence="9">Chemotaxis protein</fullName>
    </recommendedName>
</protein>
<dbReference type="Pfam" id="PF00015">
    <property type="entry name" value="MCPsignal"/>
    <property type="match status" value="1"/>
</dbReference>
<dbReference type="InterPro" id="IPR024478">
    <property type="entry name" value="HlyB_4HB_MCP"/>
</dbReference>
<evidence type="ECO:0000256" key="1">
    <source>
        <dbReference type="ARBA" id="ARBA00023224"/>
    </source>
</evidence>
<sequence>MFNKLKVKTRIILQSVVTISLIIFILAQSVSSLLKVDKSLNNLYENNLKAKEYIEEYRIQNLDVSNGIYYIILNSDDKQAQLTRVEEIRGLMKAADENFEKLKNVPLDQKATQLLSNIEKNLDEFIKERDEVIDIALKGNMKEAYNSYYALKDLSESYQQAMKELTAYISEEAKENNDATNTYINNIIINFVVLSVLSISISLFINIKLRKSIMLPLIEIKKFANRMKNSDFSEEIKIKSKDEFLEVANAINEGQKSIANLIAAVVNSSENLASTSEELSAIVEEVTAQIEEINTSTDIIVASTVQTGESAQEITASTEEVDVSIQTLSANALEGSEKSYKIKEAATAVKKQGEVSIKNTNLVYQARENGIISALNKAEVVKEIKVMAEMISAIAEQTNLLALNAAIEAARAGEQGKGFAVVADEVRKLAEESSKAVLKIQETTNEVINAFEEVKENSKSVLEFISNDIKPEFIRLISVGESYLKDSEFMAKMSEGIAAMSEEIAATMQEVTKLVERMMNNAIASSNSSETIKGAISEATIGIEEVSKSAMVQAEKANELNKMIKNFKI</sequence>
<dbReference type="AlphaFoldDB" id="A0A343J9Y7"/>
<dbReference type="PANTHER" id="PTHR32089">
    <property type="entry name" value="METHYL-ACCEPTING CHEMOTAXIS PROTEIN MCPB"/>
    <property type="match status" value="1"/>
</dbReference>
<gene>
    <name evidence="7" type="ORF">BEN51_02240</name>
</gene>
<evidence type="ECO:0008006" key="9">
    <source>
        <dbReference type="Google" id="ProtNLM"/>
    </source>
</evidence>
<evidence type="ECO:0000259" key="6">
    <source>
        <dbReference type="PROSITE" id="PS50885"/>
    </source>
</evidence>
<feature type="transmembrane region" description="Helical" evidence="4">
    <location>
        <begin position="187"/>
        <end position="207"/>
    </location>
</feature>
<dbReference type="PROSITE" id="PS50111">
    <property type="entry name" value="CHEMOTAXIS_TRANSDUC_2"/>
    <property type="match status" value="1"/>
</dbReference>
<feature type="domain" description="Methyl-accepting transducer" evidence="5">
    <location>
        <begin position="282"/>
        <end position="533"/>
    </location>
</feature>
<dbReference type="PRINTS" id="PR00260">
    <property type="entry name" value="CHEMTRNSDUCR"/>
</dbReference>
<feature type="domain" description="HAMP" evidence="6">
    <location>
        <begin position="211"/>
        <end position="263"/>
    </location>
</feature>
<dbReference type="Gene3D" id="1.10.287.950">
    <property type="entry name" value="Methyl-accepting chemotaxis protein"/>
    <property type="match status" value="1"/>
</dbReference>
<dbReference type="GO" id="GO:0004888">
    <property type="term" value="F:transmembrane signaling receptor activity"/>
    <property type="evidence" value="ECO:0007669"/>
    <property type="project" value="InterPro"/>
</dbReference>
<organism evidence="7 8">
    <name type="scientific">Clostridium isatidis</name>
    <dbReference type="NCBI Taxonomy" id="182773"/>
    <lineage>
        <taxon>Bacteria</taxon>
        <taxon>Bacillati</taxon>
        <taxon>Bacillota</taxon>
        <taxon>Clostridia</taxon>
        <taxon>Eubacteriales</taxon>
        <taxon>Clostridiaceae</taxon>
        <taxon>Clostridium</taxon>
    </lineage>
</organism>
<dbReference type="EMBL" id="CP016786">
    <property type="protein sequence ID" value="ASW42345.1"/>
    <property type="molecule type" value="Genomic_DNA"/>
</dbReference>
<dbReference type="InterPro" id="IPR003660">
    <property type="entry name" value="HAMP_dom"/>
</dbReference>
<dbReference type="Proteomes" id="UP000264883">
    <property type="component" value="Chromosome"/>
</dbReference>
<comment type="similarity">
    <text evidence="2">Belongs to the methyl-accepting chemotaxis (MCP) protein family.</text>
</comment>
<dbReference type="GO" id="GO:0016020">
    <property type="term" value="C:membrane"/>
    <property type="evidence" value="ECO:0007669"/>
    <property type="project" value="InterPro"/>
</dbReference>
<evidence type="ECO:0000256" key="3">
    <source>
        <dbReference type="PROSITE-ProRule" id="PRU00284"/>
    </source>
</evidence>
<keyword evidence="4" id="KW-0812">Transmembrane</keyword>
<dbReference type="OrthoDB" id="1887545at2"/>
<name>A0A343J9Y7_9CLOT</name>
<dbReference type="SMART" id="SM00283">
    <property type="entry name" value="MA"/>
    <property type="match status" value="1"/>
</dbReference>
<dbReference type="InterPro" id="IPR004089">
    <property type="entry name" value="MCPsignal_dom"/>
</dbReference>
<accession>A0A343J9Y7</accession>
<keyword evidence="8" id="KW-1185">Reference proteome</keyword>
<keyword evidence="4" id="KW-0472">Membrane</keyword>
<dbReference type="Pfam" id="PF12729">
    <property type="entry name" value="4HB_MCP_1"/>
    <property type="match status" value="1"/>
</dbReference>
<evidence type="ECO:0000313" key="7">
    <source>
        <dbReference type="EMBL" id="ASW42345.1"/>
    </source>
</evidence>
<evidence type="ECO:0000313" key="8">
    <source>
        <dbReference type="Proteomes" id="UP000264883"/>
    </source>
</evidence>
<dbReference type="GO" id="GO:0006935">
    <property type="term" value="P:chemotaxis"/>
    <property type="evidence" value="ECO:0007669"/>
    <property type="project" value="InterPro"/>
</dbReference>
<dbReference type="KEGG" id="cia:BEN51_02240"/>
<evidence type="ECO:0000256" key="2">
    <source>
        <dbReference type="ARBA" id="ARBA00029447"/>
    </source>
</evidence>
<keyword evidence="1 3" id="KW-0807">Transducer</keyword>